<dbReference type="Proteomes" id="UP000799444">
    <property type="component" value="Unassembled WGS sequence"/>
</dbReference>
<protein>
    <submittedName>
        <fullName evidence="1">Uncharacterized protein</fullName>
    </submittedName>
</protein>
<dbReference type="AlphaFoldDB" id="A0A9P4QJU2"/>
<name>A0A9P4QJU2_9PLEO</name>
<organism evidence="1 2">
    <name type="scientific">Polyplosphaeria fusca</name>
    <dbReference type="NCBI Taxonomy" id="682080"/>
    <lineage>
        <taxon>Eukaryota</taxon>
        <taxon>Fungi</taxon>
        <taxon>Dikarya</taxon>
        <taxon>Ascomycota</taxon>
        <taxon>Pezizomycotina</taxon>
        <taxon>Dothideomycetes</taxon>
        <taxon>Pleosporomycetidae</taxon>
        <taxon>Pleosporales</taxon>
        <taxon>Tetraplosphaeriaceae</taxon>
        <taxon>Polyplosphaeria</taxon>
    </lineage>
</organism>
<dbReference type="EMBL" id="ML996311">
    <property type="protein sequence ID" value="KAF2727794.1"/>
    <property type="molecule type" value="Genomic_DNA"/>
</dbReference>
<evidence type="ECO:0000313" key="1">
    <source>
        <dbReference type="EMBL" id="KAF2727794.1"/>
    </source>
</evidence>
<sequence length="260" mass="27607">MFAQRVGTETTPERGLDGDECCGWKRVWIQCVLIAHSCNGSWVRSFDISVAAHTVVVDGNVRVIGMSYFPGANSNNIAPAKDLADGITGVAAYHLTDAVLFELASLCLGEHYDAAVRDVLLANSQSEDSHESDDIHGLCGPPSYLVNSTPLLTSNLPSPLRATQARVFYVHTTAHDDLETSKGFGSPSMSVTISSPATVVVNDSSDSVRYTASGHEARCWCAWYSSAAKLSTSTKAMLKGVCAALSASQEVASQEEGTTL</sequence>
<comment type="caution">
    <text evidence="1">The sequence shown here is derived from an EMBL/GenBank/DDBJ whole genome shotgun (WGS) entry which is preliminary data.</text>
</comment>
<accession>A0A9P4QJU2</accession>
<proteinExistence type="predicted"/>
<gene>
    <name evidence="1" type="ORF">EJ04DRAFT_529140</name>
</gene>
<keyword evidence="2" id="KW-1185">Reference proteome</keyword>
<evidence type="ECO:0000313" key="2">
    <source>
        <dbReference type="Proteomes" id="UP000799444"/>
    </source>
</evidence>
<reference evidence="1" key="1">
    <citation type="journal article" date="2020" name="Stud. Mycol.">
        <title>101 Dothideomycetes genomes: a test case for predicting lifestyles and emergence of pathogens.</title>
        <authorList>
            <person name="Haridas S."/>
            <person name="Albert R."/>
            <person name="Binder M."/>
            <person name="Bloem J."/>
            <person name="Labutti K."/>
            <person name="Salamov A."/>
            <person name="Andreopoulos B."/>
            <person name="Baker S."/>
            <person name="Barry K."/>
            <person name="Bills G."/>
            <person name="Bluhm B."/>
            <person name="Cannon C."/>
            <person name="Castanera R."/>
            <person name="Culley D."/>
            <person name="Daum C."/>
            <person name="Ezra D."/>
            <person name="Gonzalez J."/>
            <person name="Henrissat B."/>
            <person name="Kuo A."/>
            <person name="Liang C."/>
            <person name="Lipzen A."/>
            <person name="Lutzoni F."/>
            <person name="Magnuson J."/>
            <person name="Mondo S."/>
            <person name="Nolan M."/>
            <person name="Ohm R."/>
            <person name="Pangilinan J."/>
            <person name="Park H.-J."/>
            <person name="Ramirez L."/>
            <person name="Alfaro M."/>
            <person name="Sun H."/>
            <person name="Tritt A."/>
            <person name="Yoshinaga Y."/>
            <person name="Zwiers L.-H."/>
            <person name="Turgeon B."/>
            <person name="Goodwin S."/>
            <person name="Spatafora J."/>
            <person name="Crous P."/>
            <person name="Grigoriev I."/>
        </authorList>
    </citation>
    <scope>NUCLEOTIDE SEQUENCE</scope>
    <source>
        <strain evidence="1">CBS 125425</strain>
    </source>
</reference>